<name>A0A1W6ZQX0_9HYPH</name>
<dbReference type="InterPro" id="IPR029069">
    <property type="entry name" value="HotDog_dom_sf"/>
</dbReference>
<evidence type="ECO:0000313" key="2">
    <source>
        <dbReference type="Proteomes" id="UP000194137"/>
    </source>
</evidence>
<dbReference type="STRING" id="1235591.CAK95_12240"/>
<dbReference type="CDD" id="cd03441">
    <property type="entry name" value="R_hydratase_like"/>
    <property type="match status" value="1"/>
</dbReference>
<reference evidence="1 2" key="1">
    <citation type="submission" date="2017-05" db="EMBL/GenBank/DDBJ databases">
        <title>Full genome sequence of Pseudorhodoplanes sinuspersici.</title>
        <authorList>
            <person name="Dastgheib S.M.M."/>
            <person name="Shavandi M."/>
            <person name="Tirandaz H."/>
        </authorList>
    </citation>
    <scope>NUCLEOTIDE SEQUENCE [LARGE SCALE GENOMIC DNA]</scope>
    <source>
        <strain evidence="1 2">RIPI110</strain>
    </source>
</reference>
<dbReference type="AlphaFoldDB" id="A0A1W6ZQX0"/>
<dbReference type="EMBL" id="CP021112">
    <property type="protein sequence ID" value="ARP99771.1"/>
    <property type="molecule type" value="Genomic_DNA"/>
</dbReference>
<keyword evidence="2" id="KW-1185">Reference proteome</keyword>
<dbReference type="KEGG" id="psin:CAK95_12240"/>
<dbReference type="Proteomes" id="UP000194137">
    <property type="component" value="Chromosome"/>
</dbReference>
<organism evidence="1 2">
    <name type="scientific">Pseudorhodoplanes sinuspersici</name>
    <dbReference type="NCBI Taxonomy" id="1235591"/>
    <lineage>
        <taxon>Bacteria</taxon>
        <taxon>Pseudomonadati</taxon>
        <taxon>Pseudomonadota</taxon>
        <taxon>Alphaproteobacteria</taxon>
        <taxon>Hyphomicrobiales</taxon>
        <taxon>Pseudorhodoplanes</taxon>
    </lineage>
</organism>
<dbReference type="OrthoDB" id="9800237at2"/>
<proteinExistence type="predicted"/>
<dbReference type="Gene3D" id="3.10.129.10">
    <property type="entry name" value="Hotdog Thioesterase"/>
    <property type="match status" value="1"/>
</dbReference>
<gene>
    <name evidence="1" type="ORF">CAK95_12240</name>
</gene>
<protein>
    <submittedName>
        <fullName evidence="1">Uncharacterized protein</fullName>
    </submittedName>
</protein>
<dbReference type="SUPFAM" id="SSF54637">
    <property type="entry name" value="Thioesterase/thiol ester dehydrase-isomerase"/>
    <property type="match status" value="1"/>
</dbReference>
<sequence>MTGPRLPLQPGTEIRTAPRPMTRERMRWYVDAQPTIGADDGRIHTQPPTIHDDDAYARKNGLPGIIADGMISTNWIQGLLCDLFGEAVASRSRLRTKYIAPIYEDQIVIAAVRVTSVAQAVAGVTSYALDVWCEDDAGKKLTVGEALVHVA</sequence>
<dbReference type="RefSeq" id="WP_086088175.1">
    <property type="nucleotide sequence ID" value="NZ_CP021112.1"/>
</dbReference>
<evidence type="ECO:0000313" key="1">
    <source>
        <dbReference type="EMBL" id="ARP99771.1"/>
    </source>
</evidence>
<accession>A0A1W6ZQX0</accession>